<dbReference type="EMBL" id="QGGQ01000011">
    <property type="protein sequence ID" value="PWK21548.1"/>
    <property type="molecule type" value="Genomic_DNA"/>
</dbReference>
<evidence type="ECO:0000313" key="4">
    <source>
        <dbReference type="Proteomes" id="UP000651837"/>
    </source>
</evidence>
<comment type="caution">
    <text evidence="2">The sequence shown here is derived from an EMBL/GenBank/DDBJ whole genome shotgun (WGS) entry which is preliminary data.</text>
</comment>
<keyword evidence="4" id="KW-1185">Reference proteome</keyword>
<proteinExistence type="predicted"/>
<organism evidence="2 3">
    <name type="scientific">Maribacter polysiphoniae</name>
    <dbReference type="NCBI Taxonomy" id="429344"/>
    <lineage>
        <taxon>Bacteria</taxon>
        <taxon>Pseudomonadati</taxon>
        <taxon>Bacteroidota</taxon>
        <taxon>Flavobacteriia</taxon>
        <taxon>Flavobacteriales</taxon>
        <taxon>Flavobacteriaceae</taxon>
        <taxon>Maribacter</taxon>
    </lineage>
</organism>
<dbReference type="Proteomes" id="UP000245667">
    <property type="component" value="Unassembled WGS sequence"/>
</dbReference>
<evidence type="ECO:0000313" key="2">
    <source>
        <dbReference type="EMBL" id="PWK21548.1"/>
    </source>
</evidence>
<evidence type="ECO:0000313" key="3">
    <source>
        <dbReference type="Proteomes" id="UP000245667"/>
    </source>
</evidence>
<dbReference type="Proteomes" id="UP000651837">
    <property type="component" value="Unassembled WGS sequence"/>
</dbReference>
<dbReference type="RefSeq" id="WP_109653738.1">
    <property type="nucleotide sequence ID" value="NZ_JACWLN010000009.1"/>
</dbReference>
<sequence>MNYFLATLFFLQVGFCNLKTNSTAVLGITVRYFSPLCEGYCTVQYTANQNKKVMMEIPGTIAESKNENNIKRTVSLLRPSEWNLLLASFSLEELKNLPKTFGCPGCDDGPMGLLIIATKDTIYQFNFEGEEPPDSIRKLTVLMNDNLFKENTNKK</sequence>
<dbReference type="EMBL" id="JACWLN010000009">
    <property type="protein sequence ID" value="MBD1262191.1"/>
    <property type="molecule type" value="Genomic_DNA"/>
</dbReference>
<dbReference type="AlphaFoldDB" id="A0A316DVS3"/>
<protein>
    <submittedName>
        <fullName evidence="2">Uncharacterized protein</fullName>
    </submittedName>
</protein>
<gene>
    <name evidence="1" type="ORF">HZY62_16440</name>
    <name evidence="2" type="ORF">LX92_03699</name>
</gene>
<reference evidence="2 3" key="1">
    <citation type="submission" date="2018-05" db="EMBL/GenBank/DDBJ databases">
        <title>Genomic Encyclopedia of Archaeal and Bacterial Type Strains, Phase II (KMG-II): from individual species to whole genera.</title>
        <authorList>
            <person name="Goeker M."/>
        </authorList>
    </citation>
    <scope>NUCLEOTIDE SEQUENCE [LARGE SCALE GENOMIC DNA]</scope>
    <source>
        <strain evidence="2 3">DSM 23514</strain>
    </source>
</reference>
<dbReference type="OrthoDB" id="5522116at2"/>
<accession>A0A316DVS3</accession>
<reference evidence="1 4" key="2">
    <citation type="submission" date="2020-07" db="EMBL/GenBank/DDBJ databases">
        <title>The draft genome sequence of Maribacter polysiphoniae KCTC 22021.</title>
        <authorList>
            <person name="Mu L."/>
        </authorList>
    </citation>
    <scope>NUCLEOTIDE SEQUENCE [LARGE SCALE GENOMIC DNA]</scope>
    <source>
        <strain evidence="1 4">KCTC 22021</strain>
    </source>
</reference>
<name>A0A316DVS3_9FLAO</name>
<evidence type="ECO:0000313" key="1">
    <source>
        <dbReference type="EMBL" id="MBD1262191.1"/>
    </source>
</evidence>